<comment type="caution">
    <text evidence="2">The sequence shown here is derived from an EMBL/GenBank/DDBJ whole genome shotgun (WGS) entry which is preliminary data.</text>
</comment>
<organism evidence="2 3">
    <name type="scientific">Limnobacter humi</name>
    <dbReference type="NCBI Taxonomy" id="1778671"/>
    <lineage>
        <taxon>Bacteria</taxon>
        <taxon>Pseudomonadati</taxon>
        <taxon>Pseudomonadota</taxon>
        <taxon>Betaproteobacteria</taxon>
        <taxon>Burkholderiales</taxon>
        <taxon>Burkholderiaceae</taxon>
        <taxon>Limnobacter</taxon>
    </lineage>
</organism>
<protein>
    <submittedName>
        <fullName evidence="2">DUF1311 domain-containing protein</fullName>
    </submittedName>
</protein>
<evidence type="ECO:0000259" key="1">
    <source>
        <dbReference type="Pfam" id="PF07007"/>
    </source>
</evidence>
<dbReference type="Pfam" id="PF07007">
    <property type="entry name" value="LprI"/>
    <property type="match status" value="1"/>
</dbReference>
<dbReference type="Proteomes" id="UP001204142">
    <property type="component" value="Unassembled WGS sequence"/>
</dbReference>
<gene>
    <name evidence="2" type="ORF">NQT62_01430</name>
</gene>
<accession>A0ABT1WC56</accession>
<reference evidence="2 3" key="1">
    <citation type="submission" date="2022-07" db="EMBL/GenBank/DDBJ databases">
        <authorList>
            <person name="Xamxidin M."/>
            <person name="Wu M."/>
        </authorList>
    </citation>
    <scope>NUCLEOTIDE SEQUENCE [LARGE SCALE GENOMIC DNA]</scope>
    <source>
        <strain evidence="2 3">NBRC 111650</strain>
    </source>
</reference>
<dbReference type="InterPro" id="IPR009739">
    <property type="entry name" value="LprI-like_N"/>
</dbReference>
<dbReference type="RefSeq" id="WP_256762770.1">
    <property type="nucleotide sequence ID" value="NZ_JANIGO010000001.1"/>
</dbReference>
<evidence type="ECO:0000313" key="3">
    <source>
        <dbReference type="Proteomes" id="UP001204142"/>
    </source>
</evidence>
<proteinExistence type="predicted"/>
<keyword evidence="3" id="KW-1185">Reference proteome</keyword>
<dbReference type="Gene3D" id="1.20.1270.180">
    <property type="match status" value="1"/>
</dbReference>
<sequence length="104" mass="11824">MLSNCDATQQSMYFCAWRDLLQAEQQLDTFVAKPENASASCRKSIERGLSQWRKKRDAHCKAQTLQEFGEGSMGPTADLMCRTQATQDKRVQMKAHASRLCVKH</sequence>
<name>A0ABT1WC56_9BURK</name>
<evidence type="ECO:0000313" key="2">
    <source>
        <dbReference type="EMBL" id="MCQ8895097.1"/>
    </source>
</evidence>
<feature type="domain" description="Lysozyme inhibitor LprI-like N-terminal" evidence="1">
    <location>
        <begin position="7"/>
        <end position="89"/>
    </location>
</feature>
<dbReference type="EMBL" id="JANIGO010000001">
    <property type="protein sequence ID" value="MCQ8895097.1"/>
    <property type="molecule type" value="Genomic_DNA"/>
</dbReference>